<keyword evidence="1" id="KW-0732">Signal</keyword>
<evidence type="ECO:0000256" key="1">
    <source>
        <dbReference type="SAM" id="SignalP"/>
    </source>
</evidence>
<accession>A0ABR6W2W1</accession>
<sequence>MNTLYRLMILLLLGLATIPKVAGQTVAFSGGWSFEGTDAGVSSNSLIALSDVSYTGVNKLAVNPYTAGYTSLGVNVQNWSASSCNNTEYVQFGVQPVGTAKLTLTTLTFAFARSPTGPQNLTVRSSVDGFSAAIYTAAVAEYYQVATLTFNSPEFTSQTTPITFRIYACNPSAGGGTLKLDEILFNGSSLPVTLISFIAKPEGDRVQLAWATSVEHDADRFVIERSADLGEYLSLGEVAAKGTTTTRQHYGFTDYHPLPGENYYRLRQIDHDGTSHTFRPVSVVVQTDALVAVVYPNPADPARIHLRLWNASDASVRLLTLTGQFIPCRLDRRLSEADLIPQHPLSTGIYWLEIQADGRKRVSRVLIR</sequence>
<name>A0ABR6W2W1_9BACT</name>
<dbReference type="Gene3D" id="2.60.40.10">
    <property type="entry name" value="Immunoglobulins"/>
    <property type="match status" value="1"/>
</dbReference>
<evidence type="ECO:0008006" key="4">
    <source>
        <dbReference type="Google" id="ProtNLM"/>
    </source>
</evidence>
<keyword evidence="3" id="KW-1185">Reference proteome</keyword>
<gene>
    <name evidence="2" type="ORF">FH603_1424</name>
</gene>
<evidence type="ECO:0000313" key="3">
    <source>
        <dbReference type="Proteomes" id="UP000700732"/>
    </source>
</evidence>
<reference evidence="2 3" key="1">
    <citation type="submission" date="2019-06" db="EMBL/GenBank/DDBJ databases">
        <title>Spirosoma utsteinense sp. nov. isolated from Antarctic ice-free soils.</title>
        <authorList>
            <person name="Tahon G."/>
        </authorList>
    </citation>
    <scope>NUCLEOTIDE SEQUENCE [LARGE SCALE GENOMIC DNA]</scope>
    <source>
        <strain evidence="2 3">LMG 31447</strain>
    </source>
</reference>
<proteinExistence type="predicted"/>
<dbReference type="InterPro" id="IPR026444">
    <property type="entry name" value="Secre_tail"/>
</dbReference>
<dbReference type="EMBL" id="VFIA01000006">
    <property type="protein sequence ID" value="MBC3790927.1"/>
    <property type="molecule type" value="Genomic_DNA"/>
</dbReference>
<feature type="chain" id="PRO_5046186336" description="Secretion system C-terminal sorting domain-containing protein" evidence="1">
    <location>
        <begin position="23"/>
        <end position="368"/>
    </location>
</feature>
<protein>
    <recommendedName>
        <fullName evidence="4">Secretion system C-terminal sorting domain-containing protein</fullName>
    </recommendedName>
</protein>
<organism evidence="2 3">
    <name type="scientific">Spirosoma utsteinense</name>
    <dbReference type="NCBI Taxonomy" id="2585773"/>
    <lineage>
        <taxon>Bacteria</taxon>
        <taxon>Pseudomonadati</taxon>
        <taxon>Bacteroidota</taxon>
        <taxon>Cytophagia</taxon>
        <taxon>Cytophagales</taxon>
        <taxon>Cytophagaceae</taxon>
        <taxon>Spirosoma</taxon>
    </lineage>
</organism>
<dbReference type="InterPro" id="IPR013783">
    <property type="entry name" value="Ig-like_fold"/>
</dbReference>
<evidence type="ECO:0000313" key="2">
    <source>
        <dbReference type="EMBL" id="MBC3790927.1"/>
    </source>
</evidence>
<comment type="caution">
    <text evidence="2">The sequence shown here is derived from an EMBL/GenBank/DDBJ whole genome shotgun (WGS) entry which is preliminary data.</text>
</comment>
<dbReference type="Proteomes" id="UP000700732">
    <property type="component" value="Unassembled WGS sequence"/>
</dbReference>
<dbReference type="RefSeq" id="WP_235985276.1">
    <property type="nucleotide sequence ID" value="NZ_VFIA01000006.1"/>
</dbReference>
<feature type="signal peptide" evidence="1">
    <location>
        <begin position="1"/>
        <end position="22"/>
    </location>
</feature>
<dbReference type="NCBIfam" id="TIGR04183">
    <property type="entry name" value="Por_Secre_tail"/>
    <property type="match status" value="1"/>
</dbReference>